<reference evidence="2 3" key="1">
    <citation type="submission" date="2016-07" db="EMBL/GenBank/DDBJ databases">
        <title>Pervasive Adenine N6-methylation of Active Genes in Fungi.</title>
        <authorList>
            <consortium name="DOE Joint Genome Institute"/>
            <person name="Mondo S.J."/>
            <person name="Dannebaum R.O."/>
            <person name="Kuo R.C."/>
            <person name="Labutti K."/>
            <person name="Haridas S."/>
            <person name="Kuo A."/>
            <person name="Salamov A."/>
            <person name="Ahrendt S.R."/>
            <person name="Lipzen A."/>
            <person name="Sullivan W."/>
            <person name="Andreopoulos W.B."/>
            <person name="Clum A."/>
            <person name="Lindquist E."/>
            <person name="Daum C."/>
            <person name="Ramamoorthy G.K."/>
            <person name="Gryganskyi A."/>
            <person name="Culley D."/>
            <person name="Magnuson J.K."/>
            <person name="James T.Y."/>
            <person name="O'Malley M.A."/>
            <person name="Stajich J.E."/>
            <person name="Spatafora J.W."/>
            <person name="Visel A."/>
            <person name="Grigoriev I.V."/>
        </authorList>
    </citation>
    <scope>NUCLEOTIDE SEQUENCE [LARGE SCALE GENOMIC DNA]</scope>
    <source>
        <strain evidence="2 3">CBS 115471</strain>
    </source>
</reference>
<accession>A0A1Y2A341</accession>
<dbReference type="PANTHER" id="PTHR24148:SF73">
    <property type="entry name" value="HET DOMAIN PROTEIN (AFU_ORTHOLOGUE AFUA_8G01020)"/>
    <property type="match status" value="1"/>
</dbReference>
<dbReference type="Proteomes" id="UP000193144">
    <property type="component" value="Unassembled WGS sequence"/>
</dbReference>
<dbReference type="EMBL" id="MCFA01000015">
    <property type="protein sequence ID" value="ORY16939.1"/>
    <property type="molecule type" value="Genomic_DNA"/>
</dbReference>
<dbReference type="PANTHER" id="PTHR24148">
    <property type="entry name" value="ANKYRIN REPEAT DOMAIN-CONTAINING PROTEIN 39 HOMOLOG-RELATED"/>
    <property type="match status" value="1"/>
</dbReference>
<organism evidence="2 3">
    <name type="scientific">Clohesyomyces aquaticus</name>
    <dbReference type="NCBI Taxonomy" id="1231657"/>
    <lineage>
        <taxon>Eukaryota</taxon>
        <taxon>Fungi</taxon>
        <taxon>Dikarya</taxon>
        <taxon>Ascomycota</taxon>
        <taxon>Pezizomycotina</taxon>
        <taxon>Dothideomycetes</taxon>
        <taxon>Pleosporomycetidae</taxon>
        <taxon>Pleosporales</taxon>
        <taxon>Lindgomycetaceae</taxon>
        <taxon>Clohesyomyces</taxon>
    </lineage>
</organism>
<comment type="caution">
    <text evidence="2">The sequence shown here is derived from an EMBL/GenBank/DDBJ whole genome shotgun (WGS) entry which is preliminary data.</text>
</comment>
<keyword evidence="3" id="KW-1185">Reference proteome</keyword>
<dbReference type="AlphaFoldDB" id="A0A1Y2A341"/>
<protein>
    <submittedName>
        <fullName evidence="2">Heterokaryon incompatibility protein-domain-containing protein</fullName>
    </submittedName>
</protein>
<name>A0A1Y2A341_9PLEO</name>
<dbReference type="InterPro" id="IPR010730">
    <property type="entry name" value="HET"/>
</dbReference>
<evidence type="ECO:0000259" key="1">
    <source>
        <dbReference type="Pfam" id="PF06985"/>
    </source>
</evidence>
<gene>
    <name evidence="2" type="ORF">BCR34DRAFT_74493</name>
</gene>
<dbReference type="STRING" id="1231657.A0A1Y2A341"/>
<sequence length="344" mass="40028">MGEPETGQRHRYRWQTVQDPGKSLAVSLARTLKDNKIQSGPYFWIDAICINQENLHERNHQVSLMKSIYFSAQSVVVWLGPSEDSIVSAFNTVKSVYTPSGKDERVYPSRQVSLHLTSDTAVAILYLCRLQYWSRVWIIQEVVLGQSLRFYCGKYTLNGEALEQFFQRLSPRLARKRTDDGPEFLRTSAFCIMRQRRDWHNKSRGAIKTMSPHYDDRPVDSKKLGIPALLATYKDMQSTDPRDKVYALLSLASEEQLEAYKLHVDYSKTPHDIYSHLLQMYIRQATPTRERLETFARLLYCVFGWKTDMTSDTALRQVLLQVEDQEKRWQSEFLHWPDGAESDA</sequence>
<proteinExistence type="predicted"/>
<evidence type="ECO:0000313" key="3">
    <source>
        <dbReference type="Proteomes" id="UP000193144"/>
    </source>
</evidence>
<evidence type="ECO:0000313" key="2">
    <source>
        <dbReference type="EMBL" id="ORY16939.1"/>
    </source>
</evidence>
<dbReference type="OrthoDB" id="194358at2759"/>
<feature type="domain" description="Heterokaryon incompatibility" evidence="1">
    <location>
        <begin position="26"/>
        <end position="141"/>
    </location>
</feature>
<dbReference type="Pfam" id="PF06985">
    <property type="entry name" value="HET"/>
    <property type="match status" value="1"/>
</dbReference>
<dbReference type="InterPro" id="IPR052895">
    <property type="entry name" value="HetReg/Transcr_Mod"/>
</dbReference>